<keyword evidence="1" id="KW-0812">Transmembrane</keyword>
<dbReference type="GO" id="GO:0008483">
    <property type="term" value="F:transaminase activity"/>
    <property type="evidence" value="ECO:0007669"/>
    <property type="project" value="UniProtKB-KW"/>
</dbReference>
<keyword evidence="1" id="KW-1133">Transmembrane helix</keyword>
<proteinExistence type="predicted"/>
<dbReference type="eggNOG" id="KOG2840">
    <property type="taxonomic scope" value="Eukaryota"/>
</dbReference>
<dbReference type="EMBL" id="GG738851">
    <property type="protein sequence ID" value="EFC48317.1"/>
    <property type="molecule type" value="Genomic_DNA"/>
</dbReference>
<dbReference type="AlphaFoldDB" id="D2V447"/>
<dbReference type="InterPro" id="IPR015424">
    <property type="entry name" value="PyrdxlP-dep_Trfase"/>
</dbReference>
<evidence type="ECO:0000259" key="2">
    <source>
        <dbReference type="Pfam" id="PF00266"/>
    </source>
</evidence>
<name>D2V447_NAEGR</name>
<gene>
    <name evidence="3" type="ORF">NAEGRDRAFT_78487</name>
</gene>
<accession>D2V447</accession>
<evidence type="ECO:0000313" key="3">
    <source>
        <dbReference type="EMBL" id="EFC48317.1"/>
    </source>
</evidence>
<dbReference type="KEGG" id="ngr:NAEGRDRAFT_78487"/>
<dbReference type="GeneID" id="8849882"/>
<dbReference type="Gene3D" id="3.90.1150.10">
    <property type="entry name" value="Aspartate Aminotransferase, domain 1"/>
    <property type="match status" value="1"/>
</dbReference>
<feature type="transmembrane region" description="Helical" evidence="1">
    <location>
        <begin position="772"/>
        <end position="790"/>
    </location>
</feature>
<dbReference type="OrthoDB" id="420046at2759"/>
<dbReference type="VEuPathDB" id="AmoebaDB:NAEGRDRAFT_78487"/>
<dbReference type="InterPro" id="IPR015421">
    <property type="entry name" value="PyrdxlP-dep_Trfase_major"/>
</dbReference>
<organism evidence="4">
    <name type="scientific">Naegleria gruberi</name>
    <name type="common">Amoeba</name>
    <dbReference type="NCBI Taxonomy" id="5762"/>
    <lineage>
        <taxon>Eukaryota</taxon>
        <taxon>Discoba</taxon>
        <taxon>Heterolobosea</taxon>
        <taxon>Tetramitia</taxon>
        <taxon>Eutetramitia</taxon>
        <taxon>Vahlkampfiidae</taxon>
        <taxon>Naegleria</taxon>
    </lineage>
</organism>
<dbReference type="Proteomes" id="UP000006671">
    <property type="component" value="Unassembled WGS sequence"/>
</dbReference>
<reference evidence="3 4" key="1">
    <citation type="journal article" date="2010" name="Cell">
        <title>The genome of Naegleria gruberi illuminates early eukaryotic versatility.</title>
        <authorList>
            <person name="Fritz-Laylin L.K."/>
            <person name="Prochnik S.E."/>
            <person name="Ginger M.L."/>
            <person name="Dacks J.B."/>
            <person name="Carpenter M.L."/>
            <person name="Field M.C."/>
            <person name="Kuo A."/>
            <person name="Paredez A."/>
            <person name="Chapman J."/>
            <person name="Pham J."/>
            <person name="Shu S."/>
            <person name="Neupane R."/>
            <person name="Cipriano M."/>
            <person name="Mancuso J."/>
            <person name="Tu H."/>
            <person name="Salamov A."/>
            <person name="Lindquist E."/>
            <person name="Shapiro H."/>
            <person name="Lucas S."/>
            <person name="Grigoriev I.V."/>
            <person name="Cande W.Z."/>
            <person name="Fulton C."/>
            <person name="Rokhsar D.S."/>
            <person name="Dawson S.C."/>
        </authorList>
    </citation>
    <scope>NUCLEOTIDE SEQUENCE [LARGE SCALE GENOMIC DNA]</scope>
    <source>
        <strain evidence="3 4">NEG-M</strain>
    </source>
</reference>
<keyword evidence="3" id="KW-0032">Aminotransferase</keyword>
<dbReference type="InParanoid" id="D2V447"/>
<keyword evidence="4" id="KW-1185">Reference proteome</keyword>
<dbReference type="InterPro" id="IPR015422">
    <property type="entry name" value="PyrdxlP-dep_Trfase_small"/>
</dbReference>
<dbReference type="Pfam" id="PF00266">
    <property type="entry name" value="Aminotran_5"/>
    <property type="match status" value="1"/>
</dbReference>
<keyword evidence="3" id="KW-0808">Transferase</keyword>
<evidence type="ECO:0000313" key="4">
    <source>
        <dbReference type="Proteomes" id="UP000006671"/>
    </source>
</evidence>
<protein>
    <submittedName>
        <fullName evidence="3">Aminotransferase</fullName>
    </submittedName>
</protein>
<dbReference type="SUPFAM" id="SSF53383">
    <property type="entry name" value="PLP-dependent transferases"/>
    <property type="match status" value="1"/>
</dbReference>
<dbReference type="InterPro" id="IPR000192">
    <property type="entry name" value="Aminotrans_V_dom"/>
</dbReference>
<dbReference type="OMA" id="ELHDMEP"/>
<dbReference type="Gene3D" id="3.40.640.10">
    <property type="entry name" value="Type I PLP-dependent aspartate aminotransferase-like (Major domain)"/>
    <property type="match status" value="1"/>
</dbReference>
<dbReference type="RefSeq" id="XP_002681061.1">
    <property type="nucleotide sequence ID" value="XM_002681015.1"/>
</dbReference>
<dbReference type="PANTHER" id="PTHR43686:SF1">
    <property type="entry name" value="AMINOTRAN_5 DOMAIN-CONTAINING PROTEIN"/>
    <property type="match status" value="1"/>
</dbReference>
<dbReference type="STRING" id="5762.D2V447"/>
<dbReference type="PANTHER" id="PTHR43686">
    <property type="entry name" value="SULFURTRANSFERASE-RELATED"/>
    <property type="match status" value="1"/>
</dbReference>
<keyword evidence="1" id="KW-0472">Membrane</keyword>
<sequence length="793" mass="89619">MQDWMNEKISLITSIHDNIVGGEAVLKSPFSKNRYVPITYCDYIASGKPLKFIEDYLFEQVLPTYANTHTTTSFTGYQTTHFREDARQIIAQSVNAKLVNSNQSNHSNQSNECNNVSSLPSSFESSTCSLCKFSKLPSERQVTDEDCDVVLFEGSGSTSAINTLVHCLGVRERVLLALSTNNENEIPIVFISCAEHHSNILPWRESGAIVIQISEDRYGNINLKHLEQCLIKYSSNNNNFNNLNNNSNNNNLNNNNIKNKRLLIGSFTAASNVTGVISDCDSICKLCHLNGALCFFDYAASAPYVSINVNPSNDPIYHKDAIFISPHKFVGGPSTPGVLIAKRKLFKNAVPTRPGGGTVYFVDDRNHSYTTSIEEREEGGTPDIIGSIRCALVFKLKDTVGPSLISKLEDAYRDRAFETWSNNLNLIILGPGRESIEKGGVKKLAFFSFLVKHGNSFLHHSFVSLLLNDLFGVQTRGGCSCAGPLGMEILGITHEKAIELETALMESYETPISLTHLKPGWTRLNLNYFFDDETVDFVVKAVDFVATHGWKFLPYYIFNEKSNEWMHRTFDINSTDNLSSIHEDFTNFLQQHRKKLTDVTFENGKLQFLDHSSELHDMEPNTIHNYSDILEDAERLLTQSIELFTQERAPFQLSYEHEIYRLFGDEKFKFAKKYGHLRWYLLPSQVLAEIRNENILNTTTTISTITISTNTFNNSNELREETNYLVKPKVYPTSQEYVDEKLMNQCTYSSGQQHSNNTNSAQFKCPFMSCKWWILSGAVIGSVTALSLYLNRK</sequence>
<evidence type="ECO:0000256" key="1">
    <source>
        <dbReference type="SAM" id="Phobius"/>
    </source>
</evidence>
<feature type="domain" description="Aminotransferase class V" evidence="2">
    <location>
        <begin position="264"/>
        <end position="486"/>
    </location>
</feature>